<proteinExistence type="predicted"/>
<protein>
    <submittedName>
        <fullName evidence="1">Uncharacterized protein</fullName>
    </submittedName>
</protein>
<comment type="caution">
    <text evidence="1">The sequence shown here is derived from an EMBL/GenBank/DDBJ whole genome shotgun (WGS) entry which is preliminary data.</text>
</comment>
<dbReference type="AlphaFoldDB" id="A0AA40HXQ6"/>
<dbReference type="EMBL" id="JAULJE010000009">
    <property type="protein sequence ID" value="KAK1339233.1"/>
    <property type="molecule type" value="Genomic_DNA"/>
</dbReference>
<dbReference type="Proteomes" id="UP001177744">
    <property type="component" value="Unassembled WGS sequence"/>
</dbReference>
<name>A0AA40HXQ6_CNENI</name>
<accession>A0AA40HXQ6</accession>
<evidence type="ECO:0000313" key="1">
    <source>
        <dbReference type="EMBL" id="KAK1339233.1"/>
    </source>
</evidence>
<reference evidence="1" key="1">
    <citation type="submission" date="2023-06" db="EMBL/GenBank/DDBJ databases">
        <title>Reference genome for the Northern bat (Eptesicus nilssonii), a most northern bat species.</title>
        <authorList>
            <person name="Laine V.N."/>
            <person name="Pulliainen A.T."/>
            <person name="Lilley T.M."/>
        </authorList>
    </citation>
    <scope>NUCLEOTIDE SEQUENCE</scope>
    <source>
        <strain evidence="1">BLF_Eptnil</strain>
        <tissue evidence="1">Kidney</tissue>
    </source>
</reference>
<gene>
    <name evidence="1" type="ORF">QTO34_019911</name>
</gene>
<sequence>MAQTLSSSRCWRRELSILPATPPPRVRPPTASWPIAGIAKFKMWRQGCAIFCIFLGLSGRIMTNCTDNTGAKILYVICEVDQEWPKDFPELLWVTW</sequence>
<organism evidence="1 2">
    <name type="scientific">Cnephaeus nilssonii</name>
    <name type="common">Northern bat</name>
    <name type="synonym">Eptesicus nilssonii</name>
    <dbReference type="NCBI Taxonomy" id="3371016"/>
    <lineage>
        <taxon>Eukaryota</taxon>
        <taxon>Metazoa</taxon>
        <taxon>Chordata</taxon>
        <taxon>Craniata</taxon>
        <taxon>Vertebrata</taxon>
        <taxon>Euteleostomi</taxon>
        <taxon>Mammalia</taxon>
        <taxon>Eutheria</taxon>
        <taxon>Laurasiatheria</taxon>
        <taxon>Chiroptera</taxon>
        <taxon>Yangochiroptera</taxon>
        <taxon>Vespertilionidae</taxon>
        <taxon>Cnephaeus</taxon>
    </lineage>
</organism>
<keyword evidence="2" id="KW-1185">Reference proteome</keyword>
<evidence type="ECO:0000313" key="2">
    <source>
        <dbReference type="Proteomes" id="UP001177744"/>
    </source>
</evidence>